<gene>
    <name evidence="3" type="ORF">G6F51_012343</name>
</gene>
<feature type="coiled-coil region" evidence="1">
    <location>
        <begin position="83"/>
        <end position="110"/>
    </location>
</feature>
<dbReference type="AlphaFoldDB" id="A0A9P7C3W4"/>
<sequence length="388" mass="43319">MAPNKTAITALPEHNFNIPSNMNFGITMLPQVATHATVKSTENFSLSVESAQPQAEETHAPPPNWVSTILDRFRQYDDRLSQLEHLVAENQRLRAELNSANIRIQELEKQSTTSVEFPVLAPTSSSAQGTEASKYASAIVNKNSTTEESTQSSAISFASVAAKGKHASTPPKTPKAKRTRRITPRQFQAITRTFTTVSESHGYQYIYLPSRYREAISSLRTKLRKLKINNARVLDVHFPDNHVVALLIHNDYVEELLSIFDRAGVKPLDNFDPLDAQRLRNPLFNNLDPEARQSKCVEIHQTRLLRALDHIRESVRVAVARDFMRKQWITDDQFKTIVMKTSSTSLPVGTTTTQADTDMSDVLDTFVVSSAASSKSLTGEGEPVDDDL</sequence>
<proteinExistence type="predicted"/>
<evidence type="ECO:0000256" key="1">
    <source>
        <dbReference type="SAM" id="Coils"/>
    </source>
</evidence>
<keyword evidence="1" id="KW-0175">Coiled coil</keyword>
<dbReference type="Proteomes" id="UP000717996">
    <property type="component" value="Unassembled WGS sequence"/>
</dbReference>
<accession>A0A9P7C3W4</accession>
<dbReference type="EMBL" id="JAANIT010003514">
    <property type="protein sequence ID" value="KAG1533977.1"/>
    <property type="molecule type" value="Genomic_DNA"/>
</dbReference>
<name>A0A9P7C3W4_RHIOR</name>
<evidence type="ECO:0000256" key="2">
    <source>
        <dbReference type="SAM" id="MobiDB-lite"/>
    </source>
</evidence>
<organism evidence="3 4">
    <name type="scientific">Rhizopus oryzae</name>
    <name type="common">Mucormycosis agent</name>
    <name type="synonym">Rhizopus arrhizus var. delemar</name>
    <dbReference type="NCBI Taxonomy" id="64495"/>
    <lineage>
        <taxon>Eukaryota</taxon>
        <taxon>Fungi</taxon>
        <taxon>Fungi incertae sedis</taxon>
        <taxon>Mucoromycota</taxon>
        <taxon>Mucoromycotina</taxon>
        <taxon>Mucoromycetes</taxon>
        <taxon>Mucorales</taxon>
        <taxon>Mucorineae</taxon>
        <taxon>Rhizopodaceae</taxon>
        <taxon>Rhizopus</taxon>
    </lineage>
</organism>
<comment type="caution">
    <text evidence="3">The sequence shown here is derived from an EMBL/GenBank/DDBJ whole genome shotgun (WGS) entry which is preliminary data.</text>
</comment>
<protein>
    <submittedName>
        <fullName evidence="3">Uncharacterized protein</fullName>
    </submittedName>
</protein>
<evidence type="ECO:0000313" key="4">
    <source>
        <dbReference type="Proteomes" id="UP000717996"/>
    </source>
</evidence>
<reference evidence="3" key="1">
    <citation type="journal article" date="2020" name="Microb. Genom.">
        <title>Genetic diversity of clinical and environmental Mucorales isolates obtained from an investigation of mucormycosis cases among solid organ transplant recipients.</title>
        <authorList>
            <person name="Nguyen M.H."/>
            <person name="Kaul D."/>
            <person name="Muto C."/>
            <person name="Cheng S.J."/>
            <person name="Richter R.A."/>
            <person name="Bruno V.M."/>
            <person name="Liu G."/>
            <person name="Beyhan S."/>
            <person name="Sundermann A.J."/>
            <person name="Mounaud S."/>
            <person name="Pasculle A.W."/>
            <person name="Nierman W.C."/>
            <person name="Driscoll E."/>
            <person name="Cumbie R."/>
            <person name="Clancy C.J."/>
            <person name="Dupont C.L."/>
        </authorList>
    </citation>
    <scope>NUCLEOTIDE SEQUENCE</scope>
    <source>
        <strain evidence="3">GL16</strain>
    </source>
</reference>
<evidence type="ECO:0000313" key="3">
    <source>
        <dbReference type="EMBL" id="KAG1533977.1"/>
    </source>
</evidence>
<feature type="region of interest" description="Disordered" evidence="2">
    <location>
        <begin position="161"/>
        <end position="180"/>
    </location>
</feature>